<feature type="domain" description="AAA+ ATPase" evidence="2">
    <location>
        <begin position="69"/>
        <end position="220"/>
    </location>
</feature>
<accession>A0A7V1LLY4</accession>
<dbReference type="Gene3D" id="1.20.5.170">
    <property type="match status" value="1"/>
</dbReference>
<comment type="caution">
    <text evidence="3">The sequence shown here is derived from an EMBL/GenBank/DDBJ whole genome shotgun (WGS) entry which is preliminary data.</text>
</comment>
<sequence>MKISDHPARVTGSPIKKNMNNSLSVLYEKILAADRVALARAITLVESNRADHFEQAQQLLEKLMPRRAPSIRVGITGVPGAGKSTLIEALGLFLIEKGHKVAVLAIDPSSSRSGGSILGDKTRMEQLARHERAFIRPSPSSGALGGVARKTRESIVLCEAAGYDVVLVETMGVGQGEIAVRDMVDVFLLIQIAGAGDELQGIKRGIMEMADAIIVNKADGANRERARAAQGQLRMALHYLDSGMPEWKPPVLLASALEGRGMDEIWETVRRFLALVEKNGGLEQRRRRQDVAWMYAMVDDEIRRMIREHKAVSRALKESEHKVGEGSLSPAHAALLISDRIRKLLERE</sequence>
<dbReference type="InterPro" id="IPR027417">
    <property type="entry name" value="P-loop_NTPase"/>
</dbReference>
<organism evidence="3">
    <name type="scientific">Caldithrix abyssi</name>
    <dbReference type="NCBI Taxonomy" id="187145"/>
    <lineage>
        <taxon>Bacteria</taxon>
        <taxon>Pseudomonadati</taxon>
        <taxon>Calditrichota</taxon>
        <taxon>Calditrichia</taxon>
        <taxon>Calditrichales</taxon>
        <taxon>Calditrichaceae</taxon>
        <taxon>Caldithrix</taxon>
    </lineage>
</organism>
<name>A0A7V1LLY4_CALAY</name>
<dbReference type="NCBIfam" id="NF006958">
    <property type="entry name" value="PRK09435.1"/>
    <property type="match status" value="1"/>
</dbReference>
<dbReference type="AlphaFoldDB" id="A0A7V1LLY4"/>
<keyword evidence="3" id="KW-0378">Hydrolase</keyword>
<evidence type="ECO:0000259" key="2">
    <source>
        <dbReference type="SMART" id="SM00382"/>
    </source>
</evidence>
<dbReference type="SMART" id="SM00382">
    <property type="entry name" value="AAA"/>
    <property type="match status" value="1"/>
</dbReference>
<dbReference type="InterPro" id="IPR005129">
    <property type="entry name" value="GTPase_ArgK"/>
</dbReference>
<dbReference type="PANTHER" id="PTHR23408:SF3">
    <property type="entry name" value="METHYLMALONIC ACIDURIA TYPE A PROTEIN, MITOCHONDRIAL"/>
    <property type="match status" value="1"/>
</dbReference>
<gene>
    <name evidence="3" type="primary">meaB</name>
    <name evidence="3" type="ORF">ENJ10_07070</name>
</gene>
<dbReference type="GO" id="GO:0005525">
    <property type="term" value="F:GTP binding"/>
    <property type="evidence" value="ECO:0007669"/>
    <property type="project" value="InterPro"/>
</dbReference>
<dbReference type="GO" id="GO:0005737">
    <property type="term" value="C:cytoplasm"/>
    <property type="evidence" value="ECO:0007669"/>
    <property type="project" value="TreeGrafter"/>
</dbReference>
<dbReference type="Gene3D" id="3.40.50.300">
    <property type="entry name" value="P-loop containing nucleotide triphosphate hydrolases"/>
    <property type="match status" value="1"/>
</dbReference>
<proteinExistence type="inferred from homology"/>
<dbReference type="Pfam" id="PF03308">
    <property type="entry name" value="MeaB"/>
    <property type="match status" value="1"/>
</dbReference>
<protein>
    <submittedName>
        <fullName evidence="3">Methylmalonyl Co-A mutase-associated GTPase MeaB</fullName>
        <ecNumber evidence="3">3.6.5.-</ecNumber>
    </submittedName>
</protein>
<evidence type="ECO:0000256" key="1">
    <source>
        <dbReference type="ARBA" id="ARBA00009625"/>
    </source>
</evidence>
<dbReference type="EC" id="3.6.5.-" evidence="3"/>
<dbReference type="GO" id="GO:0003924">
    <property type="term" value="F:GTPase activity"/>
    <property type="evidence" value="ECO:0007669"/>
    <property type="project" value="InterPro"/>
</dbReference>
<dbReference type="Gene3D" id="1.10.287.130">
    <property type="match status" value="1"/>
</dbReference>
<dbReference type="EMBL" id="DRLD01000193">
    <property type="protein sequence ID" value="HED10433.1"/>
    <property type="molecule type" value="Genomic_DNA"/>
</dbReference>
<dbReference type="CDD" id="cd03114">
    <property type="entry name" value="MMAA-like"/>
    <property type="match status" value="1"/>
</dbReference>
<comment type="similarity">
    <text evidence="1">Belongs to the SIMIBI class G3E GTPase family. ArgK/MeaB subfamily.</text>
</comment>
<dbReference type="InterPro" id="IPR003593">
    <property type="entry name" value="AAA+_ATPase"/>
</dbReference>
<dbReference type="Proteomes" id="UP000886005">
    <property type="component" value="Unassembled WGS sequence"/>
</dbReference>
<dbReference type="PANTHER" id="PTHR23408">
    <property type="entry name" value="METHYLMALONYL-COA MUTASE"/>
    <property type="match status" value="1"/>
</dbReference>
<evidence type="ECO:0000313" key="3">
    <source>
        <dbReference type="EMBL" id="HED10433.1"/>
    </source>
</evidence>
<dbReference type="NCBIfam" id="TIGR00750">
    <property type="entry name" value="lao"/>
    <property type="match status" value="1"/>
</dbReference>
<reference evidence="3" key="1">
    <citation type="journal article" date="2020" name="mSystems">
        <title>Genome- and Community-Level Interaction Insights into Carbon Utilization and Element Cycling Functions of Hydrothermarchaeota in Hydrothermal Sediment.</title>
        <authorList>
            <person name="Zhou Z."/>
            <person name="Liu Y."/>
            <person name="Xu W."/>
            <person name="Pan J."/>
            <person name="Luo Z.H."/>
            <person name="Li M."/>
        </authorList>
    </citation>
    <scope>NUCLEOTIDE SEQUENCE [LARGE SCALE GENOMIC DNA]</scope>
    <source>
        <strain evidence="3">HyVt-456</strain>
    </source>
</reference>
<dbReference type="SUPFAM" id="SSF52540">
    <property type="entry name" value="P-loop containing nucleoside triphosphate hydrolases"/>
    <property type="match status" value="1"/>
</dbReference>